<protein>
    <recommendedName>
        <fullName evidence="2">SGNH hydrolase-type esterase domain-containing protein</fullName>
    </recommendedName>
</protein>
<gene>
    <name evidence="3" type="ORF">DSM112329_01164</name>
</gene>
<dbReference type="InterPro" id="IPR036514">
    <property type="entry name" value="SGNH_hydro_sf"/>
</dbReference>
<dbReference type="AlphaFoldDB" id="A0AAU7AS55"/>
<evidence type="ECO:0000313" key="3">
    <source>
        <dbReference type="EMBL" id="XAY04331.1"/>
    </source>
</evidence>
<proteinExistence type="predicted"/>
<dbReference type="SUPFAM" id="SSF52266">
    <property type="entry name" value="SGNH hydrolase"/>
    <property type="match status" value="1"/>
</dbReference>
<dbReference type="InterPro" id="IPR053140">
    <property type="entry name" value="GDSL_Rv0518-like"/>
</dbReference>
<dbReference type="Pfam" id="PF13472">
    <property type="entry name" value="Lipase_GDSL_2"/>
    <property type="match status" value="1"/>
</dbReference>
<feature type="signal peptide" evidence="1">
    <location>
        <begin position="1"/>
        <end position="27"/>
    </location>
</feature>
<feature type="chain" id="PRO_5043616211" description="SGNH hydrolase-type esterase domain-containing protein" evidence="1">
    <location>
        <begin position="28"/>
        <end position="498"/>
    </location>
</feature>
<sequence length="498" mass="51501">MKIRSLRRALVLWVVVAAATSAPGAAAAAPHWVTTWAAPTAAAFPQTYNTDADFLLAAPGSDRTLRMLARTTSGGTAVRVRLSNVGSASPLRIGAVTAAIGGTGAATRPGSSRSLLFGGRPGVTVAPGATVVSDGADLPIAAGQDVAVSVYLPGPALTPSVHAQAFRTNYLTRSGYGNATADDSGAAFTAGVTSVVVVDRVDVLSAADAGAVVVLGDSLSDGLGSTFDGHDRWTDVLAARLQAAGIDRSVVNAGLSGNSVDCGVGLGADGPDGVDRFDRDVLDVSGVRTVFLFAGTNDLANGCTFAQLRGALRGLADRARGRGLDVIAATLNVRDDLHYTAAAKADRLRLNDWIRTSGTFEHHVDFERAVSTADGRRDPRYDDPDGIHLNPAGYRRLGEAVDLAVLAPVAPTCTARVVRLRVPSRARSVTAAIGGRSARVRRAGPTAVLVRLPGGRPQTLTVRLRGRSSPGHAPFRRTVRVPRCLTAPDPRVATRGRG</sequence>
<organism evidence="3">
    <name type="scientific">Paraconexibacter sp. AEG42_29</name>
    <dbReference type="NCBI Taxonomy" id="2997339"/>
    <lineage>
        <taxon>Bacteria</taxon>
        <taxon>Bacillati</taxon>
        <taxon>Actinomycetota</taxon>
        <taxon>Thermoleophilia</taxon>
        <taxon>Solirubrobacterales</taxon>
        <taxon>Paraconexibacteraceae</taxon>
        <taxon>Paraconexibacter</taxon>
    </lineage>
</organism>
<dbReference type="RefSeq" id="WP_354700872.1">
    <property type="nucleotide sequence ID" value="NZ_CP114014.1"/>
</dbReference>
<accession>A0AAU7AS55</accession>
<dbReference type="KEGG" id="parq:DSM112329_01164"/>
<name>A0AAU7AS55_9ACTN</name>
<dbReference type="PANTHER" id="PTHR43784">
    <property type="entry name" value="GDSL-LIKE LIPASE/ACYLHYDROLASE, PUTATIVE (AFU_ORTHOLOGUE AFUA_2G00820)-RELATED"/>
    <property type="match status" value="1"/>
</dbReference>
<feature type="domain" description="SGNH hydrolase-type esterase" evidence="2">
    <location>
        <begin position="214"/>
        <end position="396"/>
    </location>
</feature>
<dbReference type="Gene3D" id="3.40.50.1110">
    <property type="entry name" value="SGNH hydrolase"/>
    <property type="match status" value="1"/>
</dbReference>
<dbReference type="PANTHER" id="PTHR43784:SF2">
    <property type="entry name" value="GDSL-LIKE LIPASE_ACYLHYDROLASE, PUTATIVE (AFU_ORTHOLOGUE AFUA_2G00820)-RELATED"/>
    <property type="match status" value="1"/>
</dbReference>
<evidence type="ECO:0000259" key="2">
    <source>
        <dbReference type="Pfam" id="PF13472"/>
    </source>
</evidence>
<dbReference type="InterPro" id="IPR013830">
    <property type="entry name" value="SGNH_hydro"/>
</dbReference>
<keyword evidence="1" id="KW-0732">Signal</keyword>
<evidence type="ECO:0000256" key="1">
    <source>
        <dbReference type="SAM" id="SignalP"/>
    </source>
</evidence>
<dbReference type="EMBL" id="CP114014">
    <property type="protein sequence ID" value="XAY04331.1"/>
    <property type="molecule type" value="Genomic_DNA"/>
</dbReference>
<reference evidence="3" key="1">
    <citation type="submission" date="2022-12" db="EMBL/GenBank/DDBJ databases">
        <title>Paraconexibacter alkalitolerans sp. nov. and Baekduia alba sp. nov., isolated from soil and emended description of the genera Paraconexibacter (Chun et al., 2020) and Baekduia (An et al., 2020).</title>
        <authorList>
            <person name="Vieira S."/>
            <person name="Huber K.J."/>
            <person name="Geppert A."/>
            <person name="Wolf J."/>
            <person name="Neumann-Schaal M."/>
            <person name="Muesken M."/>
            <person name="Overmann J."/>
        </authorList>
    </citation>
    <scope>NUCLEOTIDE SEQUENCE</scope>
    <source>
        <strain evidence="3">AEG42_29</strain>
    </source>
</reference>